<dbReference type="OrthoDB" id="5115613at2"/>
<dbReference type="RefSeq" id="WP_093083649.1">
    <property type="nucleotide sequence ID" value="NZ_FNBE01000008.1"/>
</dbReference>
<dbReference type="GO" id="GO:0070967">
    <property type="term" value="F:coenzyme F420 binding"/>
    <property type="evidence" value="ECO:0007669"/>
    <property type="project" value="TreeGrafter"/>
</dbReference>
<dbReference type="GO" id="GO:0005829">
    <property type="term" value="C:cytosol"/>
    <property type="evidence" value="ECO:0007669"/>
    <property type="project" value="TreeGrafter"/>
</dbReference>
<evidence type="ECO:0000256" key="1">
    <source>
        <dbReference type="ARBA" id="ARBA00023002"/>
    </source>
</evidence>
<protein>
    <submittedName>
        <fullName evidence="3">Pyridoxamine 5'-phosphate oxidase</fullName>
    </submittedName>
</protein>
<keyword evidence="1" id="KW-0560">Oxidoreductase</keyword>
<evidence type="ECO:0000313" key="3">
    <source>
        <dbReference type="EMBL" id="SDF95134.1"/>
    </source>
</evidence>
<dbReference type="Gene3D" id="2.30.110.10">
    <property type="entry name" value="Electron Transport, Fmn-binding Protein, Chain A"/>
    <property type="match status" value="1"/>
</dbReference>
<proteinExistence type="predicted"/>
<evidence type="ECO:0000259" key="2">
    <source>
        <dbReference type="Pfam" id="PF01243"/>
    </source>
</evidence>
<dbReference type="STRING" id="366584.SAMN05216377_1089"/>
<dbReference type="PANTHER" id="PTHR35176">
    <property type="entry name" value="HEME OXYGENASE HI_0854-RELATED"/>
    <property type="match status" value="1"/>
</dbReference>
<feature type="domain" description="Pyridoxamine 5'-phosphate oxidase N-terminal" evidence="2">
    <location>
        <begin position="16"/>
        <end position="111"/>
    </location>
</feature>
<dbReference type="InterPro" id="IPR012349">
    <property type="entry name" value="Split_barrel_FMN-bd"/>
</dbReference>
<organism evidence="3 4">
    <name type="scientific">Pseudonocardia oroxyli</name>
    <dbReference type="NCBI Taxonomy" id="366584"/>
    <lineage>
        <taxon>Bacteria</taxon>
        <taxon>Bacillati</taxon>
        <taxon>Actinomycetota</taxon>
        <taxon>Actinomycetes</taxon>
        <taxon>Pseudonocardiales</taxon>
        <taxon>Pseudonocardiaceae</taxon>
        <taxon>Pseudonocardia</taxon>
    </lineage>
</organism>
<dbReference type="SUPFAM" id="SSF50475">
    <property type="entry name" value="FMN-binding split barrel"/>
    <property type="match status" value="1"/>
</dbReference>
<dbReference type="PANTHER" id="PTHR35176:SF6">
    <property type="entry name" value="HEME OXYGENASE HI_0854-RELATED"/>
    <property type="match status" value="1"/>
</dbReference>
<dbReference type="Pfam" id="PF01243">
    <property type="entry name" value="PNPOx_N"/>
    <property type="match status" value="1"/>
</dbReference>
<dbReference type="Proteomes" id="UP000198967">
    <property type="component" value="Unassembled WGS sequence"/>
</dbReference>
<evidence type="ECO:0000313" key="4">
    <source>
        <dbReference type="Proteomes" id="UP000198967"/>
    </source>
</evidence>
<gene>
    <name evidence="3" type="ORF">SAMN05216377_1089</name>
</gene>
<accession>A0A1G7Q9H4</accession>
<dbReference type="GO" id="GO:0016627">
    <property type="term" value="F:oxidoreductase activity, acting on the CH-CH group of donors"/>
    <property type="evidence" value="ECO:0007669"/>
    <property type="project" value="TreeGrafter"/>
</dbReference>
<name>A0A1G7Q9H4_PSEOR</name>
<sequence length="148" mass="16080">MSSWSEVEKQAPELAARARALFEAHRHKTIATLRADGAPRISGIECAFADGELTFGSMPAARKGADLRRDPRFALHSATYDPPENEAEWEGDAKVAGRAVLTSTPSDEADAYRADVTELVVTRLNDTATLLVVESWTPTGGVVRVERE</sequence>
<dbReference type="EMBL" id="FNBE01000008">
    <property type="protein sequence ID" value="SDF95134.1"/>
    <property type="molecule type" value="Genomic_DNA"/>
</dbReference>
<dbReference type="InterPro" id="IPR011576">
    <property type="entry name" value="Pyridox_Oxase_N"/>
</dbReference>
<keyword evidence="4" id="KW-1185">Reference proteome</keyword>
<reference evidence="3 4" key="1">
    <citation type="submission" date="2016-10" db="EMBL/GenBank/DDBJ databases">
        <authorList>
            <person name="de Groot N.N."/>
        </authorList>
    </citation>
    <scope>NUCLEOTIDE SEQUENCE [LARGE SCALE GENOMIC DNA]</scope>
    <source>
        <strain evidence="3 4">CGMCC 4.3143</strain>
    </source>
</reference>
<dbReference type="AlphaFoldDB" id="A0A1G7Q9H4"/>
<dbReference type="InterPro" id="IPR052019">
    <property type="entry name" value="F420H2_bilvrd_red/Heme_oxyg"/>
</dbReference>